<accession>H3HBP4</accession>
<dbReference type="OMA" id="LCVELEY"/>
<dbReference type="InParanoid" id="H3HBP4"/>
<dbReference type="Proteomes" id="UP000005238">
    <property type="component" value="Unassembled WGS sequence"/>
</dbReference>
<dbReference type="AlphaFoldDB" id="H3HBP4"/>
<organism evidence="1 2">
    <name type="scientific">Phytophthora ramorum</name>
    <name type="common">Sudden oak death agent</name>
    <dbReference type="NCBI Taxonomy" id="164328"/>
    <lineage>
        <taxon>Eukaryota</taxon>
        <taxon>Sar</taxon>
        <taxon>Stramenopiles</taxon>
        <taxon>Oomycota</taxon>
        <taxon>Peronosporomycetes</taxon>
        <taxon>Peronosporales</taxon>
        <taxon>Peronosporaceae</taxon>
        <taxon>Phytophthora</taxon>
    </lineage>
</organism>
<dbReference type="eggNOG" id="ENOG502RZ7Y">
    <property type="taxonomic scope" value="Eukaryota"/>
</dbReference>
<dbReference type="VEuPathDB" id="FungiDB:KRP22_5356"/>
<proteinExistence type="predicted"/>
<dbReference type="EMBL" id="DS566013">
    <property type="status" value="NOT_ANNOTATED_CDS"/>
    <property type="molecule type" value="Genomic_DNA"/>
</dbReference>
<reference evidence="2" key="1">
    <citation type="journal article" date="2006" name="Science">
        <title>Phytophthora genome sequences uncover evolutionary origins and mechanisms of pathogenesis.</title>
        <authorList>
            <person name="Tyler B.M."/>
            <person name="Tripathy S."/>
            <person name="Zhang X."/>
            <person name="Dehal P."/>
            <person name="Jiang R.H."/>
            <person name="Aerts A."/>
            <person name="Arredondo F.D."/>
            <person name="Baxter L."/>
            <person name="Bensasson D."/>
            <person name="Beynon J.L."/>
            <person name="Chapman J."/>
            <person name="Damasceno C.M."/>
            <person name="Dorrance A.E."/>
            <person name="Dou D."/>
            <person name="Dickerman A.W."/>
            <person name="Dubchak I.L."/>
            <person name="Garbelotto M."/>
            <person name="Gijzen M."/>
            <person name="Gordon S.G."/>
            <person name="Govers F."/>
            <person name="Grunwald N.J."/>
            <person name="Huang W."/>
            <person name="Ivors K.L."/>
            <person name="Jones R.W."/>
            <person name="Kamoun S."/>
            <person name="Krampis K."/>
            <person name="Lamour K.H."/>
            <person name="Lee M.K."/>
            <person name="McDonald W.H."/>
            <person name="Medina M."/>
            <person name="Meijer H.J."/>
            <person name="Nordberg E.K."/>
            <person name="Maclean D.J."/>
            <person name="Ospina-Giraldo M.D."/>
            <person name="Morris P.F."/>
            <person name="Phuntumart V."/>
            <person name="Putnam N.H."/>
            <person name="Rash S."/>
            <person name="Rose J.K."/>
            <person name="Sakihama Y."/>
            <person name="Salamov A.A."/>
            <person name="Savidor A."/>
            <person name="Scheuring C.F."/>
            <person name="Smith B.M."/>
            <person name="Sobral B.W."/>
            <person name="Terry A."/>
            <person name="Torto-Alalibo T.A."/>
            <person name="Win J."/>
            <person name="Xu Z."/>
            <person name="Zhang H."/>
            <person name="Grigoriev I.V."/>
            <person name="Rokhsar D.S."/>
            <person name="Boore J.L."/>
        </authorList>
    </citation>
    <scope>NUCLEOTIDE SEQUENCE [LARGE SCALE GENOMIC DNA]</scope>
    <source>
        <strain evidence="2">Pr102</strain>
    </source>
</reference>
<sequence length="268" mass="29557">MDALLDRLWELANEDDDPRRNERVTEARALWRALEVLLTSLKPQELSVGDGTFTKTLACDGSDDSFMTVFVCVNRVLLKVSSRGEQEREALVRDGVADLIVRCGESDQQVSTLSAFEAAAALQTLQSLATDSKNRPSLQVSHTIRLCISVMQKHATVFAVQLRACQFLHQMALEEDSKERILRHGGLQTVTSALSVFVEEAEFVVTALDVLFFLCVELEYRDVAVQSVPSRTATTAVFQSVVNAVLDAMRGLQSVELVQANGVAVLNR</sequence>
<dbReference type="InterPro" id="IPR011989">
    <property type="entry name" value="ARM-like"/>
</dbReference>
<dbReference type="Gene3D" id="1.25.10.10">
    <property type="entry name" value="Leucine-rich Repeat Variant"/>
    <property type="match status" value="1"/>
</dbReference>
<name>H3HBP4_PHYRM</name>
<dbReference type="HOGENOM" id="CLU_853849_0_0_1"/>
<dbReference type="InterPro" id="IPR016024">
    <property type="entry name" value="ARM-type_fold"/>
</dbReference>
<dbReference type="VEuPathDB" id="FungiDB:KRP23_5978"/>
<evidence type="ECO:0000313" key="2">
    <source>
        <dbReference type="Proteomes" id="UP000005238"/>
    </source>
</evidence>
<dbReference type="EnsemblProtists" id="Phyra94365">
    <property type="protein sequence ID" value="Phyra94365"/>
    <property type="gene ID" value="Phyra94365"/>
</dbReference>
<evidence type="ECO:0000313" key="1">
    <source>
        <dbReference type="EnsemblProtists" id="Phyra94365"/>
    </source>
</evidence>
<keyword evidence="2" id="KW-1185">Reference proteome</keyword>
<protein>
    <submittedName>
        <fullName evidence="1">Uncharacterized protein</fullName>
    </submittedName>
</protein>
<dbReference type="SUPFAM" id="SSF48371">
    <property type="entry name" value="ARM repeat"/>
    <property type="match status" value="1"/>
</dbReference>
<reference evidence="1" key="2">
    <citation type="submission" date="2015-06" db="UniProtKB">
        <authorList>
            <consortium name="EnsemblProtists"/>
        </authorList>
    </citation>
    <scope>IDENTIFICATION</scope>
    <source>
        <strain evidence="1">Pr102</strain>
    </source>
</reference>